<name>A0ABP0Z2L7_9ROSI</name>
<proteinExistence type="predicted"/>
<feature type="non-terminal residue" evidence="1">
    <location>
        <position position="1"/>
    </location>
</feature>
<organism evidence="1 2">
    <name type="scientific">Citrullus colocynthis</name>
    <name type="common">colocynth</name>
    <dbReference type="NCBI Taxonomy" id="252529"/>
    <lineage>
        <taxon>Eukaryota</taxon>
        <taxon>Viridiplantae</taxon>
        <taxon>Streptophyta</taxon>
        <taxon>Embryophyta</taxon>
        <taxon>Tracheophyta</taxon>
        <taxon>Spermatophyta</taxon>
        <taxon>Magnoliopsida</taxon>
        <taxon>eudicotyledons</taxon>
        <taxon>Gunneridae</taxon>
        <taxon>Pentapetalae</taxon>
        <taxon>rosids</taxon>
        <taxon>fabids</taxon>
        <taxon>Cucurbitales</taxon>
        <taxon>Cucurbitaceae</taxon>
        <taxon>Benincaseae</taxon>
        <taxon>Citrullus</taxon>
    </lineage>
</organism>
<gene>
    <name evidence="1" type="ORF">CITCOLO1_LOCUS18327</name>
</gene>
<sequence length="174" mass="18596">MNSTPPLEVLKVNPLAIVLWVDNKAFDTSIDQHAIRIDLVSSNVHSTCPKISDTIPNVLTAALANVMSDLLTNSLVVTFDKFFENVDECFVGASEASDALGLSVLALSLLWFVCPTLLSLMCIEEGTSHGSDPLTVESDNDDSTANLVSSTLIDVHSNNSDDDISITARGKSTN</sequence>
<reference evidence="1 2" key="1">
    <citation type="submission" date="2024-03" db="EMBL/GenBank/DDBJ databases">
        <authorList>
            <person name="Gkanogiannis A."/>
            <person name="Becerra Lopez-Lavalle L."/>
        </authorList>
    </citation>
    <scope>NUCLEOTIDE SEQUENCE [LARGE SCALE GENOMIC DNA]</scope>
</reference>
<dbReference type="EMBL" id="OZ021741">
    <property type="protein sequence ID" value="CAK9326006.1"/>
    <property type="molecule type" value="Genomic_DNA"/>
</dbReference>
<protein>
    <submittedName>
        <fullName evidence="1">Uncharacterized protein</fullName>
    </submittedName>
</protein>
<evidence type="ECO:0000313" key="1">
    <source>
        <dbReference type="EMBL" id="CAK9326006.1"/>
    </source>
</evidence>
<keyword evidence="2" id="KW-1185">Reference proteome</keyword>
<evidence type="ECO:0000313" key="2">
    <source>
        <dbReference type="Proteomes" id="UP001642487"/>
    </source>
</evidence>
<accession>A0ABP0Z2L7</accession>
<dbReference type="Proteomes" id="UP001642487">
    <property type="component" value="Chromosome 7"/>
</dbReference>